<keyword evidence="2" id="KW-1185">Reference proteome</keyword>
<organism evidence="1 2">
    <name type="scientific">Fusarium floridanum</name>
    <dbReference type="NCBI Taxonomy" id="1325733"/>
    <lineage>
        <taxon>Eukaryota</taxon>
        <taxon>Fungi</taxon>
        <taxon>Dikarya</taxon>
        <taxon>Ascomycota</taxon>
        <taxon>Pezizomycotina</taxon>
        <taxon>Sordariomycetes</taxon>
        <taxon>Hypocreomycetidae</taxon>
        <taxon>Hypocreales</taxon>
        <taxon>Nectriaceae</taxon>
        <taxon>Fusarium</taxon>
        <taxon>Fusarium solani species complex</taxon>
    </lineage>
</organism>
<name>A0A428NI91_9HYPO</name>
<evidence type="ECO:0000313" key="1">
    <source>
        <dbReference type="EMBL" id="RSL40512.1"/>
    </source>
</evidence>
<comment type="caution">
    <text evidence="1">The sequence shown here is derived from an EMBL/GenBank/DDBJ whole genome shotgun (WGS) entry which is preliminary data.</text>
</comment>
<accession>A0A428NI91</accession>
<proteinExistence type="predicted"/>
<gene>
    <name evidence="1" type="ORF">CEP51_016689</name>
</gene>
<reference evidence="1 2" key="1">
    <citation type="submission" date="2017-06" db="EMBL/GenBank/DDBJ databases">
        <title>Comparative genomic analysis of Ambrosia Fusariam Clade fungi.</title>
        <authorList>
            <person name="Stajich J.E."/>
            <person name="Carrillo J."/>
            <person name="Kijimoto T."/>
            <person name="Eskalen A."/>
            <person name="O'Donnell K."/>
            <person name="Kasson M."/>
        </authorList>
    </citation>
    <scope>NUCLEOTIDE SEQUENCE [LARGE SCALE GENOMIC DNA]</scope>
    <source>
        <strain evidence="1 2">NRRL62606</strain>
    </source>
</reference>
<sequence length="200" mass="23124">MADGAQSAEMSRDSLMSLPEGVVDRKGVDPRCRCHQAVRDGDFYYHGDRLYCRVASIAQWTFDTPVSVETVKRLLSQCTEGTGIRYFAWGETEPVTCWSSSASWDSSVFHILFEGLSADNVERINPKAEEYWMVDSVVKFTSLVWDQTWRETVSCQTPIRYKQLEERLGVKFYCQLKCPGWSFGDQDVYSLQFPTYWLMR</sequence>
<evidence type="ECO:0000313" key="2">
    <source>
        <dbReference type="Proteomes" id="UP000287972"/>
    </source>
</evidence>
<dbReference type="Proteomes" id="UP000287972">
    <property type="component" value="Unassembled WGS sequence"/>
</dbReference>
<protein>
    <submittedName>
        <fullName evidence="1">Uncharacterized protein</fullName>
    </submittedName>
</protein>
<dbReference type="AlphaFoldDB" id="A0A428NI91"/>
<dbReference type="EMBL" id="NKCL01001322">
    <property type="protein sequence ID" value="RSL40512.1"/>
    <property type="molecule type" value="Genomic_DNA"/>
</dbReference>